<dbReference type="EMBL" id="JABXWT010000015">
    <property type="protein sequence ID" value="NVO57827.1"/>
    <property type="molecule type" value="Genomic_DNA"/>
</dbReference>
<keyword evidence="2" id="KW-1185">Reference proteome</keyword>
<sequence length="103" mass="11621">MARLTLNPNYSLKDLGCEVLKAARGRAVGSKGQEEEAEMKIREMIADREHLDVKFVYDTDKMINIIIPDLSDKITEDNTDHDCWCCDFVYEAMGGIVVYGCGK</sequence>
<proteinExistence type="predicted"/>
<name>A0ABX2PXL1_9RHOB</name>
<gene>
    <name evidence="1" type="ORF">HW561_18680</name>
</gene>
<accession>A0ABX2PXL1</accession>
<dbReference type="Proteomes" id="UP000630805">
    <property type="component" value="Unassembled WGS sequence"/>
</dbReference>
<dbReference type="RefSeq" id="WP_176866893.1">
    <property type="nucleotide sequence ID" value="NZ_JABXWT010000015.1"/>
</dbReference>
<comment type="caution">
    <text evidence="1">The sequence shown here is derived from an EMBL/GenBank/DDBJ whole genome shotgun (WGS) entry which is preliminary data.</text>
</comment>
<protein>
    <submittedName>
        <fullName evidence="1">Uncharacterized protein</fullName>
    </submittedName>
</protein>
<organism evidence="1 2">
    <name type="scientific">Ruegeria haliotis</name>
    <dbReference type="NCBI Taxonomy" id="2747601"/>
    <lineage>
        <taxon>Bacteria</taxon>
        <taxon>Pseudomonadati</taxon>
        <taxon>Pseudomonadota</taxon>
        <taxon>Alphaproteobacteria</taxon>
        <taxon>Rhodobacterales</taxon>
        <taxon>Roseobacteraceae</taxon>
        <taxon>Ruegeria</taxon>
    </lineage>
</organism>
<evidence type="ECO:0000313" key="1">
    <source>
        <dbReference type="EMBL" id="NVO57827.1"/>
    </source>
</evidence>
<evidence type="ECO:0000313" key="2">
    <source>
        <dbReference type="Proteomes" id="UP000630805"/>
    </source>
</evidence>
<reference evidence="1 2" key="1">
    <citation type="submission" date="2020-06" db="EMBL/GenBank/DDBJ databases">
        <authorList>
            <person name="Cao W.R."/>
        </authorList>
    </citation>
    <scope>NUCLEOTIDE SEQUENCE [LARGE SCALE GENOMIC DNA]</scope>
    <source>
        <strain evidence="1 2">B1Z28</strain>
    </source>
</reference>